<name>A0A8H4B2E1_GIGMA</name>
<protein>
    <submittedName>
        <fullName evidence="1">Interferon-induced very large GTPase 1</fullName>
    </submittedName>
</protein>
<organism evidence="1 2">
    <name type="scientific">Gigaspora margarita</name>
    <dbReference type="NCBI Taxonomy" id="4874"/>
    <lineage>
        <taxon>Eukaryota</taxon>
        <taxon>Fungi</taxon>
        <taxon>Fungi incertae sedis</taxon>
        <taxon>Mucoromycota</taxon>
        <taxon>Glomeromycotina</taxon>
        <taxon>Glomeromycetes</taxon>
        <taxon>Diversisporales</taxon>
        <taxon>Gigasporaceae</taxon>
        <taxon>Gigaspora</taxon>
    </lineage>
</organism>
<dbReference type="EMBL" id="WTPW01000048">
    <property type="protein sequence ID" value="KAF0554715.1"/>
    <property type="molecule type" value="Genomic_DNA"/>
</dbReference>
<gene>
    <name evidence="1" type="ORF">F8M41_018857</name>
</gene>
<keyword evidence="2" id="KW-1185">Reference proteome</keyword>
<accession>A0A8H4B2E1</accession>
<dbReference type="AlphaFoldDB" id="A0A8H4B2E1"/>
<dbReference type="OrthoDB" id="8954335at2759"/>
<evidence type="ECO:0000313" key="2">
    <source>
        <dbReference type="Proteomes" id="UP000439903"/>
    </source>
</evidence>
<proteinExistence type="predicted"/>
<dbReference type="Proteomes" id="UP000439903">
    <property type="component" value="Unassembled WGS sequence"/>
</dbReference>
<reference evidence="1 2" key="1">
    <citation type="journal article" date="2019" name="Environ. Microbiol.">
        <title>At the nexus of three kingdoms: the genome of the mycorrhizal fungus Gigaspora margarita provides insights into plant, endobacterial and fungal interactions.</title>
        <authorList>
            <person name="Venice F."/>
            <person name="Ghignone S."/>
            <person name="Salvioli di Fossalunga A."/>
            <person name="Amselem J."/>
            <person name="Novero M."/>
            <person name="Xianan X."/>
            <person name="Sedzielewska Toro K."/>
            <person name="Morin E."/>
            <person name="Lipzen A."/>
            <person name="Grigoriev I.V."/>
            <person name="Henrissat B."/>
            <person name="Martin F.M."/>
            <person name="Bonfante P."/>
        </authorList>
    </citation>
    <scope>NUCLEOTIDE SEQUENCE [LARGE SCALE GENOMIC DNA]</scope>
    <source>
        <strain evidence="1 2">BEG34</strain>
    </source>
</reference>
<sequence length="583" mass="66696">MKETSYVEDSTFTLSYIENDALFLGALWNCHLSKSAGYNLFSKQLTSDHLIIHPLKNLDYHLIHVKSIEDKLMTLKVNGAMSIEILSGILHVEGSGHYDTMSSKNSNEEQLICQYNLDNYLVELLPQAKEVMDNIVKNHLFQKKIEATHIVRSIILGARVSADIRIRQNDIGKNKDINGSLIGSIPFGKVNAALKTSLEILDTKNANDYDMQITINSKPPMKQQPTTINQMFDLIENVDACIQGEQHYSFIGSDINGVPIRFILVPISQFLEVEVESLYKQLHDSIFENFRTMLIALKDYQSPEYVKNHVIRTEYRLQMILSDSQSQLSKDIIEYQEKLKMITNDYFERACEALKKYKVAKCNSDELLQIMHDYDKCDFSIVKVCAKIESFVLYGKHELNSIYERDATRMNVNIIYFTNSKELNEWLYSGISVKILLRTGIDSSKTNSTNGAFQTLFKIVNALRERNIEVGIALPSVSNDFSLEIKDHRRSKTYSIAEIPQVLKILSASVGMGNSIESRFYMLNALHSDIQLPFTLENFSELNNLISLLKIDFNIYFAHSYIDSLQKSEVLIMIIFDGNFLSH</sequence>
<evidence type="ECO:0000313" key="1">
    <source>
        <dbReference type="EMBL" id="KAF0554715.1"/>
    </source>
</evidence>
<comment type="caution">
    <text evidence="1">The sequence shown here is derived from an EMBL/GenBank/DDBJ whole genome shotgun (WGS) entry which is preliminary data.</text>
</comment>